<dbReference type="Pfam" id="PF00117">
    <property type="entry name" value="GATase"/>
    <property type="match status" value="1"/>
</dbReference>
<reference evidence="2 3" key="1">
    <citation type="submission" date="2020-06" db="EMBL/GenBank/DDBJ databases">
        <title>Sulfitobacter algicola sp. nov., isolated from green algae.</title>
        <authorList>
            <person name="Wang C."/>
        </authorList>
    </citation>
    <scope>NUCLEOTIDE SEQUENCE [LARGE SCALE GENOMIC DNA]</scope>
    <source>
        <strain evidence="2 3">1151</strain>
    </source>
</reference>
<dbReference type="InterPro" id="IPR017926">
    <property type="entry name" value="GATASE"/>
</dbReference>
<dbReference type="InterPro" id="IPR029062">
    <property type="entry name" value="Class_I_gatase-like"/>
</dbReference>
<dbReference type="PANTHER" id="PTHR42695:SF5">
    <property type="entry name" value="GLUTAMINE AMIDOTRANSFERASE YLR126C-RELATED"/>
    <property type="match status" value="1"/>
</dbReference>
<dbReference type="Proteomes" id="UP000777935">
    <property type="component" value="Unassembled WGS sequence"/>
</dbReference>
<evidence type="ECO:0000313" key="3">
    <source>
        <dbReference type="Proteomes" id="UP000777935"/>
    </source>
</evidence>
<evidence type="ECO:0000259" key="1">
    <source>
        <dbReference type="Pfam" id="PF00117"/>
    </source>
</evidence>
<dbReference type="PROSITE" id="PS51273">
    <property type="entry name" value="GATASE_TYPE_1"/>
    <property type="match status" value="1"/>
</dbReference>
<dbReference type="CDD" id="cd01741">
    <property type="entry name" value="GATase1_1"/>
    <property type="match status" value="1"/>
</dbReference>
<dbReference type="Gene3D" id="3.40.50.880">
    <property type="match status" value="1"/>
</dbReference>
<evidence type="ECO:0000313" key="2">
    <source>
        <dbReference type="EMBL" id="NSX54744.1"/>
    </source>
</evidence>
<proteinExistence type="predicted"/>
<sequence length="229" mass="25250">MKIGILQCGHTPDEIAARYGAFSVLFERMLDGHGFTFQTWNVVDMIFPDTIDQADGWLLTGSKHGAYENHAFIPLLEGFIRDTYADGRPMVGICFGHQIIAQALGGRVEKFSGGWAVGRHVYHFDGRGDMAVNALHQDQVIQVPQGAKVIASSPHCANAALVYDNRILTVQPHPELTNSVMKDYITARRGTGTFPDALMDQAMALTDVPLNSDQMATDLALFLKRERAF</sequence>
<keyword evidence="2" id="KW-0315">Glutamine amidotransferase</keyword>
<protein>
    <submittedName>
        <fullName evidence="2">Type 1 glutamine amidotransferase</fullName>
    </submittedName>
</protein>
<dbReference type="InterPro" id="IPR044992">
    <property type="entry name" value="ChyE-like"/>
</dbReference>
<organism evidence="2 3">
    <name type="scientific">Parasulfitobacter algicola</name>
    <dbReference type="NCBI Taxonomy" id="2614809"/>
    <lineage>
        <taxon>Bacteria</taxon>
        <taxon>Pseudomonadati</taxon>
        <taxon>Pseudomonadota</taxon>
        <taxon>Alphaproteobacteria</taxon>
        <taxon>Rhodobacterales</taxon>
        <taxon>Roseobacteraceae</taxon>
        <taxon>Parasulfitobacter</taxon>
    </lineage>
</organism>
<keyword evidence="3" id="KW-1185">Reference proteome</keyword>
<dbReference type="RefSeq" id="WP_174137052.1">
    <property type="nucleotide sequence ID" value="NZ_JABUFE010000003.1"/>
</dbReference>
<dbReference type="SUPFAM" id="SSF52317">
    <property type="entry name" value="Class I glutamine amidotransferase-like"/>
    <property type="match status" value="1"/>
</dbReference>
<gene>
    <name evidence="2" type="ORF">HRQ87_07995</name>
</gene>
<feature type="domain" description="Glutamine amidotransferase" evidence="1">
    <location>
        <begin position="79"/>
        <end position="185"/>
    </location>
</feature>
<dbReference type="EMBL" id="JABUFE010000003">
    <property type="protein sequence ID" value="NSX54744.1"/>
    <property type="molecule type" value="Genomic_DNA"/>
</dbReference>
<name>A0ABX2IWF2_9RHOB</name>
<comment type="caution">
    <text evidence="2">The sequence shown here is derived from an EMBL/GenBank/DDBJ whole genome shotgun (WGS) entry which is preliminary data.</text>
</comment>
<accession>A0ABX2IWF2</accession>
<dbReference type="PANTHER" id="PTHR42695">
    <property type="entry name" value="GLUTAMINE AMIDOTRANSFERASE YLR126C-RELATED"/>
    <property type="match status" value="1"/>
</dbReference>